<name>A0ABQ1KAJ7_9BURK</name>
<gene>
    <name evidence="2" type="ORF">GCM10011572_10640</name>
</gene>
<dbReference type="EMBL" id="BMKG01000003">
    <property type="protein sequence ID" value="GGB90463.1"/>
    <property type="molecule type" value="Genomic_DNA"/>
</dbReference>
<evidence type="ECO:0000313" key="2">
    <source>
        <dbReference type="EMBL" id="GGB90463.1"/>
    </source>
</evidence>
<dbReference type="InterPro" id="IPR004360">
    <property type="entry name" value="Glyas_Fos-R_dOase_dom"/>
</dbReference>
<dbReference type="Pfam" id="PF00903">
    <property type="entry name" value="Glyoxalase"/>
    <property type="match status" value="1"/>
</dbReference>
<dbReference type="Proteomes" id="UP000622638">
    <property type="component" value="Unassembled WGS sequence"/>
</dbReference>
<organism evidence="2 3">
    <name type="scientific">Pseudoduganella buxea</name>
    <dbReference type="NCBI Taxonomy" id="1949069"/>
    <lineage>
        <taxon>Bacteria</taxon>
        <taxon>Pseudomonadati</taxon>
        <taxon>Pseudomonadota</taxon>
        <taxon>Betaproteobacteria</taxon>
        <taxon>Burkholderiales</taxon>
        <taxon>Oxalobacteraceae</taxon>
        <taxon>Telluria group</taxon>
        <taxon>Pseudoduganella</taxon>
    </lineage>
</organism>
<protein>
    <submittedName>
        <fullName evidence="2">Glyoxalase</fullName>
    </submittedName>
</protein>
<feature type="domain" description="VOC" evidence="1">
    <location>
        <begin position="5"/>
        <end position="126"/>
    </location>
</feature>
<dbReference type="PANTHER" id="PTHR35006">
    <property type="entry name" value="GLYOXALASE FAMILY PROTEIN (AFU_ORTHOLOGUE AFUA_5G14830)"/>
    <property type="match status" value="1"/>
</dbReference>
<dbReference type="SUPFAM" id="SSF54593">
    <property type="entry name" value="Glyoxalase/Bleomycin resistance protein/Dihydroxybiphenyl dioxygenase"/>
    <property type="match status" value="1"/>
</dbReference>
<reference evidence="3" key="1">
    <citation type="journal article" date="2019" name="Int. J. Syst. Evol. Microbiol.">
        <title>The Global Catalogue of Microorganisms (GCM) 10K type strain sequencing project: providing services to taxonomists for standard genome sequencing and annotation.</title>
        <authorList>
            <consortium name="The Broad Institute Genomics Platform"/>
            <consortium name="The Broad Institute Genome Sequencing Center for Infectious Disease"/>
            <person name="Wu L."/>
            <person name="Ma J."/>
        </authorList>
    </citation>
    <scope>NUCLEOTIDE SEQUENCE [LARGE SCALE GENOMIC DNA]</scope>
    <source>
        <strain evidence="3">CGMCC 1.15931</strain>
    </source>
</reference>
<keyword evidence="3" id="KW-1185">Reference proteome</keyword>
<comment type="caution">
    <text evidence="2">The sequence shown here is derived from an EMBL/GenBank/DDBJ whole genome shotgun (WGS) entry which is preliminary data.</text>
</comment>
<dbReference type="InterPro" id="IPR037523">
    <property type="entry name" value="VOC_core"/>
</dbReference>
<dbReference type="PROSITE" id="PS51819">
    <property type="entry name" value="VOC"/>
    <property type="match status" value="1"/>
</dbReference>
<accession>A0ABQ1KAJ7</accession>
<dbReference type="CDD" id="cd07262">
    <property type="entry name" value="VOC_like"/>
    <property type="match status" value="1"/>
</dbReference>
<dbReference type="InterPro" id="IPR029068">
    <property type="entry name" value="Glyas_Bleomycin-R_OHBP_Dase"/>
</dbReference>
<proteinExistence type="predicted"/>
<dbReference type="Gene3D" id="3.10.180.10">
    <property type="entry name" value="2,3-Dihydroxybiphenyl 1,2-Dioxygenase, domain 1"/>
    <property type="match status" value="1"/>
</dbReference>
<evidence type="ECO:0000313" key="3">
    <source>
        <dbReference type="Proteomes" id="UP000622638"/>
    </source>
</evidence>
<dbReference type="PANTHER" id="PTHR35006:SF4">
    <property type="entry name" value="BLR7706 PROTEIN"/>
    <property type="match status" value="1"/>
</dbReference>
<evidence type="ECO:0000259" key="1">
    <source>
        <dbReference type="PROSITE" id="PS51819"/>
    </source>
</evidence>
<sequence length="133" mass="14026">MSAAMLHHLSLGVRDLAASGTFYDGTMGALGFRRVFEDDDAIGYGSVDDQDILCLKLRADAAPPGDGFHLAFAAPTRAAVDLFHSAGMLAGGRDNGAPGLREEYGPTYYAAFLVDPDGYRIEAVTKNEATVAP</sequence>